<sequence>MGGTRLSLPRAIVAAGTIVAALVLALALGAVIKLHDDAIADADRELVNVARIVGERIEQTVAGADFALLRLTNQIEDTGAMDLPQLRAQIGTRAFYEELRQTQASLGQIEVVSVIGTDGMPLASSREYPAPTYNLADRAYLQQLRDNPLRKLVVTGPLRSRHTNNWIFYIVRPIRNPVGEFLGAAVIGIAANWIERTFSAIDVGPDTATVLFTAERELIARWPHMESMIGQKAQNRDLRVTVTAPQRLGRVRGFDGRMRLTTGVDLDRYPLIIGISRSLDGALEDWRSTAVLIGIAISAALAIILALTLTGLRLARRDARMALALEESEVQLKRAMQAKSDFLSNMSHELRSPLTVIIGFAKLIDGQARGPMPAEYAVWARDIIASGEHLLSLVNDILDLSKIEAGALDLDEAPTSILAVLRKAIRMHGPQADAAGVTLQLDDRAGDIPVLADERRLLQVIINLLTNAIKYTPAGGAVTVEFDRTEEGEPRFTVADSGIGIAPDDIERVMARFVQLKEAGARRAGGTGIGLPLARELVELHGGTLTLSSQPGEGTRATVTLPLSRVLTPPRMAVA</sequence>
<comment type="caution">
    <text evidence="14">The sequence shown here is derived from an EMBL/GenBank/DDBJ whole genome shotgun (WGS) entry which is preliminary data.</text>
</comment>
<evidence type="ECO:0000256" key="5">
    <source>
        <dbReference type="ARBA" id="ARBA00022553"/>
    </source>
</evidence>
<dbReference type="Pfam" id="PF02743">
    <property type="entry name" value="dCache_1"/>
    <property type="match status" value="1"/>
</dbReference>
<dbReference type="CDD" id="cd16922">
    <property type="entry name" value="HATPase_EvgS-ArcB-TorS-like"/>
    <property type="match status" value="1"/>
</dbReference>
<evidence type="ECO:0000256" key="12">
    <source>
        <dbReference type="SAM" id="Phobius"/>
    </source>
</evidence>
<dbReference type="InterPro" id="IPR050736">
    <property type="entry name" value="Sensor_HK_Regulatory"/>
</dbReference>
<dbReference type="PANTHER" id="PTHR43711:SF31">
    <property type="entry name" value="HISTIDINE KINASE"/>
    <property type="match status" value="1"/>
</dbReference>
<dbReference type="PRINTS" id="PR00344">
    <property type="entry name" value="BCTRLSENSOR"/>
</dbReference>
<keyword evidence="6" id="KW-0808">Transferase</keyword>
<comment type="catalytic activity">
    <reaction evidence="1">
        <text>ATP + protein L-histidine = ADP + protein N-phospho-L-histidine.</text>
        <dbReference type="EC" id="2.7.13.3"/>
    </reaction>
</comment>
<name>A0A8S8XGB9_9PROT</name>
<dbReference type="EC" id="2.7.13.3" evidence="3"/>
<feature type="transmembrane region" description="Helical" evidence="12">
    <location>
        <begin position="290"/>
        <end position="312"/>
    </location>
</feature>
<feature type="domain" description="Histidine kinase" evidence="13">
    <location>
        <begin position="345"/>
        <end position="565"/>
    </location>
</feature>
<dbReference type="AlphaFoldDB" id="A0A8S8XGB9"/>
<dbReference type="PROSITE" id="PS50109">
    <property type="entry name" value="HIS_KIN"/>
    <property type="match status" value="1"/>
</dbReference>
<dbReference type="Gene3D" id="3.30.450.20">
    <property type="entry name" value="PAS domain"/>
    <property type="match status" value="2"/>
</dbReference>
<keyword evidence="7 12" id="KW-0812">Transmembrane</keyword>
<keyword evidence="9 12" id="KW-1133">Transmembrane helix</keyword>
<dbReference type="Pfam" id="PF00512">
    <property type="entry name" value="HisKA"/>
    <property type="match status" value="1"/>
</dbReference>
<evidence type="ECO:0000256" key="6">
    <source>
        <dbReference type="ARBA" id="ARBA00022679"/>
    </source>
</evidence>
<dbReference type="InterPro" id="IPR036890">
    <property type="entry name" value="HATPase_C_sf"/>
</dbReference>
<dbReference type="CDD" id="cd12915">
    <property type="entry name" value="PDC2_DGC_like"/>
    <property type="match status" value="1"/>
</dbReference>
<dbReference type="InterPro" id="IPR004358">
    <property type="entry name" value="Sig_transdc_His_kin-like_C"/>
</dbReference>
<organism evidence="14 15">
    <name type="scientific">Roseiterribacter gracilis</name>
    <dbReference type="NCBI Taxonomy" id="2812848"/>
    <lineage>
        <taxon>Bacteria</taxon>
        <taxon>Pseudomonadati</taxon>
        <taxon>Pseudomonadota</taxon>
        <taxon>Alphaproteobacteria</taxon>
        <taxon>Rhodospirillales</taxon>
        <taxon>Roseiterribacteraceae</taxon>
        <taxon>Roseiterribacter</taxon>
    </lineage>
</organism>
<proteinExistence type="predicted"/>
<dbReference type="InterPro" id="IPR036097">
    <property type="entry name" value="HisK_dim/P_sf"/>
</dbReference>
<evidence type="ECO:0000256" key="11">
    <source>
        <dbReference type="ARBA" id="ARBA00023136"/>
    </source>
</evidence>
<dbReference type="Gene3D" id="3.30.565.10">
    <property type="entry name" value="Histidine kinase-like ATPase, C-terminal domain"/>
    <property type="match status" value="1"/>
</dbReference>
<keyword evidence="8 14" id="KW-0418">Kinase</keyword>
<dbReference type="FunFam" id="3.30.565.10:FF:000006">
    <property type="entry name" value="Sensor histidine kinase WalK"/>
    <property type="match status" value="1"/>
</dbReference>
<evidence type="ECO:0000256" key="7">
    <source>
        <dbReference type="ARBA" id="ARBA00022692"/>
    </source>
</evidence>
<keyword evidence="15" id="KW-1185">Reference proteome</keyword>
<evidence type="ECO:0000313" key="14">
    <source>
        <dbReference type="EMBL" id="GIL40517.1"/>
    </source>
</evidence>
<dbReference type="RefSeq" id="WP_420243615.1">
    <property type="nucleotide sequence ID" value="NZ_BOPV01000001.1"/>
</dbReference>
<evidence type="ECO:0000256" key="2">
    <source>
        <dbReference type="ARBA" id="ARBA00004651"/>
    </source>
</evidence>
<comment type="subcellular location">
    <subcellularLocation>
        <location evidence="2">Cell membrane</location>
        <topology evidence="2">Multi-pass membrane protein</topology>
    </subcellularLocation>
</comment>
<gene>
    <name evidence="14" type="ORF">TMPK1_27540</name>
</gene>
<dbReference type="InterPro" id="IPR005467">
    <property type="entry name" value="His_kinase_dom"/>
</dbReference>
<dbReference type="SUPFAM" id="SSF47384">
    <property type="entry name" value="Homodimeric domain of signal transducing histidine kinase"/>
    <property type="match status" value="1"/>
</dbReference>
<evidence type="ECO:0000259" key="13">
    <source>
        <dbReference type="PROSITE" id="PS50109"/>
    </source>
</evidence>
<dbReference type="InterPro" id="IPR033479">
    <property type="entry name" value="dCache_1"/>
</dbReference>
<keyword evidence="4" id="KW-1003">Cell membrane</keyword>
<dbReference type="SMART" id="SM00388">
    <property type="entry name" value="HisKA"/>
    <property type="match status" value="1"/>
</dbReference>
<keyword evidence="11 12" id="KW-0472">Membrane</keyword>
<evidence type="ECO:0000256" key="3">
    <source>
        <dbReference type="ARBA" id="ARBA00012438"/>
    </source>
</evidence>
<dbReference type="SUPFAM" id="SSF55874">
    <property type="entry name" value="ATPase domain of HSP90 chaperone/DNA topoisomerase II/histidine kinase"/>
    <property type="match status" value="1"/>
</dbReference>
<dbReference type="CDD" id="cd00082">
    <property type="entry name" value="HisKA"/>
    <property type="match status" value="1"/>
</dbReference>
<dbReference type="Proteomes" id="UP000681075">
    <property type="component" value="Unassembled WGS sequence"/>
</dbReference>
<dbReference type="InterPro" id="IPR003661">
    <property type="entry name" value="HisK_dim/P_dom"/>
</dbReference>
<dbReference type="CDD" id="cd12914">
    <property type="entry name" value="PDC1_DGC_like"/>
    <property type="match status" value="1"/>
</dbReference>
<accession>A0A8S8XGB9</accession>
<evidence type="ECO:0000256" key="9">
    <source>
        <dbReference type="ARBA" id="ARBA00022989"/>
    </source>
</evidence>
<evidence type="ECO:0000256" key="1">
    <source>
        <dbReference type="ARBA" id="ARBA00000085"/>
    </source>
</evidence>
<keyword evidence="10" id="KW-0902">Two-component regulatory system</keyword>
<evidence type="ECO:0000256" key="8">
    <source>
        <dbReference type="ARBA" id="ARBA00022777"/>
    </source>
</evidence>
<evidence type="ECO:0000256" key="4">
    <source>
        <dbReference type="ARBA" id="ARBA00022475"/>
    </source>
</evidence>
<dbReference type="Gene3D" id="1.10.287.130">
    <property type="match status" value="1"/>
</dbReference>
<keyword evidence="5" id="KW-0597">Phosphoprotein</keyword>
<reference evidence="14" key="1">
    <citation type="submission" date="2021-02" db="EMBL/GenBank/DDBJ databases">
        <title>Genome sequence of Rhodospirillales sp. strain TMPK1 isolated from soil.</title>
        <authorList>
            <person name="Nakai R."/>
            <person name="Kusada H."/>
            <person name="Tamaki H."/>
        </authorList>
    </citation>
    <scope>NUCLEOTIDE SEQUENCE</scope>
    <source>
        <strain evidence="14">TMPK1</strain>
    </source>
</reference>
<dbReference type="InterPro" id="IPR003594">
    <property type="entry name" value="HATPase_dom"/>
</dbReference>
<dbReference type="EMBL" id="BOPV01000001">
    <property type="protein sequence ID" value="GIL40517.1"/>
    <property type="molecule type" value="Genomic_DNA"/>
</dbReference>
<dbReference type="GO" id="GO:0000155">
    <property type="term" value="F:phosphorelay sensor kinase activity"/>
    <property type="evidence" value="ECO:0007669"/>
    <property type="project" value="InterPro"/>
</dbReference>
<dbReference type="Pfam" id="PF02518">
    <property type="entry name" value="HATPase_c"/>
    <property type="match status" value="1"/>
</dbReference>
<dbReference type="GO" id="GO:0005886">
    <property type="term" value="C:plasma membrane"/>
    <property type="evidence" value="ECO:0007669"/>
    <property type="project" value="UniProtKB-SubCell"/>
</dbReference>
<dbReference type="PANTHER" id="PTHR43711">
    <property type="entry name" value="TWO-COMPONENT HISTIDINE KINASE"/>
    <property type="match status" value="1"/>
</dbReference>
<dbReference type="SMART" id="SM00387">
    <property type="entry name" value="HATPase_c"/>
    <property type="match status" value="1"/>
</dbReference>
<evidence type="ECO:0000256" key="10">
    <source>
        <dbReference type="ARBA" id="ARBA00023012"/>
    </source>
</evidence>
<protein>
    <recommendedName>
        <fullName evidence="3">histidine kinase</fullName>
        <ecNumber evidence="3">2.7.13.3</ecNumber>
    </recommendedName>
</protein>
<evidence type="ECO:0000313" key="15">
    <source>
        <dbReference type="Proteomes" id="UP000681075"/>
    </source>
</evidence>